<keyword evidence="1" id="KW-1133">Transmembrane helix</keyword>
<name>A0A1E4TMD3_9ASCO</name>
<evidence type="ECO:0000313" key="2">
    <source>
        <dbReference type="EMBL" id="ODV92920.1"/>
    </source>
</evidence>
<keyword evidence="1" id="KW-0472">Membrane</keyword>
<accession>A0A1E4TMD3</accession>
<dbReference type="Proteomes" id="UP000095023">
    <property type="component" value="Unassembled WGS sequence"/>
</dbReference>
<proteinExistence type="predicted"/>
<keyword evidence="1" id="KW-0812">Transmembrane</keyword>
<dbReference type="AlphaFoldDB" id="A0A1E4TMD3"/>
<protein>
    <submittedName>
        <fullName evidence="2">Uncharacterized protein</fullName>
    </submittedName>
</protein>
<dbReference type="EMBL" id="KV453841">
    <property type="protein sequence ID" value="ODV92920.1"/>
    <property type="molecule type" value="Genomic_DNA"/>
</dbReference>
<feature type="transmembrane region" description="Helical" evidence="1">
    <location>
        <begin position="12"/>
        <end position="32"/>
    </location>
</feature>
<reference evidence="3" key="1">
    <citation type="submission" date="2016-02" db="EMBL/GenBank/DDBJ databases">
        <title>Comparative genomics of biotechnologically important yeasts.</title>
        <authorList>
            <consortium name="DOE Joint Genome Institute"/>
            <person name="Riley R."/>
            <person name="Haridas S."/>
            <person name="Wolfe K.H."/>
            <person name="Lopes M.R."/>
            <person name="Hittinger C.T."/>
            <person name="Goker M."/>
            <person name="Salamov A."/>
            <person name="Wisecaver J."/>
            <person name="Long T.M."/>
            <person name="Aerts A.L."/>
            <person name="Barry K."/>
            <person name="Choi C."/>
            <person name="Clum A."/>
            <person name="Coughlan A.Y."/>
            <person name="Deshpande S."/>
            <person name="Douglass A.P."/>
            <person name="Hanson S.J."/>
            <person name="Klenk H.-P."/>
            <person name="Labutti K."/>
            <person name="Lapidus A."/>
            <person name="Lindquist E."/>
            <person name="Lipzen A."/>
            <person name="Meier-Kolthoff J.P."/>
            <person name="Ohm R.A."/>
            <person name="Otillar R.P."/>
            <person name="Pangilinan J."/>
            <person name="Peng Y."/>
            <person name="Rokas A."/>
            <person name="Rosa C.A."/>
            <person name="Scheuner C."/>
            <person name="Sibirny A.A."/>
            <person name="Slot J.C."/>
            <person name="Stielow J.B."/>
            <person name="Sun H."/>
            <person name="Kurtzman C.P."/>
            <person name="Blackwell M."/>
            <person name="Jeffries T.W."/>
            <person name="Grigoriev I.V."/>
        </authorList>
    </citation>
    <scope>NUCLEOTIDE SEQUENCE [LARGE SCALE GENOMIC DNA]</scope>
    <source>
        <strain evidence="3">NRRL Y-17796</strain>
    </source>
</reference>
<sequence>MKDEILEEWKDTWNWGWIILIGTWSIGIIGIWSSLGLSRLVITHCYNVTDEKCYQLYQKISTWSSKTFDGTEVEIGDYYIMMLLLLGVMAWVWCITSWVGMKLFRHATGEGKERERKGVID</sequence>
<dbReference type="PANTHER" id="PTHR39400">
    <property type="entry name" value="YALI0E29227P"/>
    <property type="match status" value="1"/>
</dbReference>
<dbReference type="InterPro" id="IPR029164">
    <property type="entry name" value="PIG-Y"/>
</dbReference>
<feature type="transmembrane region" description="Helical" evidence="1">
    <location>
        <begin position="78"/>
        <end position="99"/>
    </location>
</feature>
<dbReference type="PANTHER" id="PTHR39400:SF1">
    <property type="entry name" value="PIG-P DOMAIN-CONTAINING PROTEIN"/>
    <property type="match status" value="1"/>
</dbReference>
<evidence type="ECO:0000313" key="3">
    <source>
        <dbReference type="Proteomes" id="UP000095023"/>
    </source>
</evidence>
<dbReference type="OrthoDB" id="2157498at2759"/>
<evidence type="ECO:0000256" key="1">
    <source>
        <dbReference type="SAM" id="Phobius"/>
    </source>
</evidence>
<gene>
    <name evidence="2" type="ORF">CANCADRAFT_1517</name>
</gene>
<dbReference type="Pfam" id="PF15159">
    <property type="entry name" value="PIG-Y"/>
    <property type="match status" value="1"/>
</dbReference>
<keyword evidence="3" id="KW-1185">Reference proteome</keyword>
<organism evidence="2 3">
    <name type="scientific">Tortispora caseinolytica NRRL Y-17796</name>
    <dbReference type="NCBI Taxonomy" id="767744"/>
    <lineage>
        <taxon>Eukaryota</taxon>
        <taxon>Fungi</taxon>
        <taxon>Dikarya</taxon>
        <taxon>Ascomycota</taxon>
        <taxon>Saccharomycotina</taxon>
        <taxon>Trigonopsidomycetes</taxon>
        <taxon>Trigonopsidales</taxon>
        <taxon>Trigonopsidaceae</taxon>
        <taxon>Tortispora</taxon>
    </lineage>
</organism>